<dbReference type="EMBL" id="BTGU01002448">
    <property type="protein sequence ID" value="GMN37953.1"/>
    <property type="molecule type" value="Genomic_DNA"/>
</dbReference>
<accession>A0AA87ZKT8</accession>
<proteinExistence type="predicted"/>
<organism evidence="2 3">
    <name type="scientific">Ficus carica</name>
    <name type="common">Common fig</name>
    <dbReference type="NCBI Taxonomy" id="3494"/>
    <lineage>
        <taxon>Eukaryota</taxon>
        <taxon>Viridiplantae</taxon>
        <taxon>Streptophyta</taxon>
        <taxon>Embryophyta</taxon>
        <taxon>Tracheophyta</taxon>
        <taxon>Spermatophyta</taxon>
        <taxon>Magnoliopsida</taxon>
        <taxon>eudicotyledons</taxon>
        <taxon>Gunneridae</taxon>
        <taxon>Pentapetalae</taxon>
        <taxon>rosids</taxon>
        <taxon>fabids</taxon>
        <taxon>Rosales</taxon>
        <taxon>Moraceae</taxon>
        <taxon>Ficeae</taxon>
        <taxon>Ficus</taxon>
    </lineage>
</organism>
<dbReference type="AlphaFoldDB" id="A0AA87ZKT8"/>
<reference evidence="2" key="1">
    <citation type="submission" date="2023-07" db="EMBL/GenBank/DDBJ databases">
        <title>draft genome sequence of fig (Ficus carica).</title>
        <authorList>
            <person name="Takahashi T."/>
            <person name="Nishimura K."/>
        </authorList>
    </citation>
    <scope>NUCLEOTIDE SEQUENCE</scope>
</reference>
<dbReference type="Proteomes" id="UP001187192">
    <property type="component" value="Unassembled WGS sequence"/>
</dbReference>
<feature type="region of interest" description="Disordered" evidence="1">
    <location>
        <begin position="230"/>
        <end position="278"/>
    </location>
</feature>
<gene>
    <name evidence="2" type="ORF">TIFTF001_042724</name>
</gene>
<feature type="compositionally biased region" description="Low complexity" evidence="1">
    <location>
        <begin position="230"/>
        <end position="248"/>
    </location>
</feature>
<name>A0AA87ZKT8_FICCA</name>
<comment type="caution">
    <text evidence="2">The sequence shown here is derived from an EMBL/GenBank/DDBJ whole genome shotgun (WGS) entry which is preliminary data.</text>
</comment>
<feature type="region of interest" description="Disordered" evidence="1">
    <location>
        <begin position="1"/>
        <end position="24"/>
    </location>
</feature>
<keyword evidence="3" id="KW-1185">Reference proteome</keyword>
<feature type="non-terminal residue" evidence="2">
    <location>
        <position position="1"/>
    </location>
</feature>
<protein>
    <submittedName>
        <fullName evidence="2">Uncharacterized protein</fullName>
    </submittedName>
</protein>
<evidence type="ECO:0000313" key="2">
    <source>
        <dbReference type="EMBL" id="GMN37953.1"/>
    </source>
</evidence>
<sequence>MLMPEMVPATTPNEIGGYQPNGWVPRGPRRCAVSSRTQRASPARGQQCLSERGTEGWLSLTVQKQGWLYYPDRGARSTTPSEYVPVPTTTREVVGQRTYSRRTSGLRLADSRDVVGVLGNKQLPEKRTLVPRVAGVLSNWKLAGSPIAASTTAPGFHARLLPINSEGLSAFSNGACENSSFAESCRRLPRTISEGSRRPAPTTSEKVIICHFVIMSDISDSENAGLSESVDAVSTSSISSSSSGEATGPGERTPDHLSGLSDVPSGSEHATATSRGQE</sequence>
<evidence type="ECO:0000256" key="1">
    <source>
        <dbReference type="SAM" id="MobiDB-lite"/>
    </source>
</evidence>
<feature type="compositionally biased region" description="Polar residues" evidence="1">
    <location>
        <begin position="268"/>
        <end position="278"/>
    </location>
</feature>
<evidence type="ECO:0000313" key="3">
    <source>
        <dbReference type="Proteomes" id="UP001187192"/>
    </source>
</evidence>